<dbReference type="InterPro" id="IPR053157">
    <property type="entry name" value="Sterol_Uptake_Regulator"/>
</dbReference>
<comment type="caution">
    <text evidence="4">The sequence shown here is derived from an EMBL/GenBank/DDBJ whole genome shotgun (WGS) entry which is preliminary data.</text>
</comment>
<feature type="compositionally biased region" description="Polar residues" evidence="2">
    <location>
        <begin position="63"/>
        <end position="83"/>
    </location>
</feature>
<dbReference type="Proteomes" id="UP001239445">
    <property type="component" value="Unassembled WGS sequence"/>
</dbReference>
<protein>
    <recommendedName>
        <fullName evidence="3">Zn(2)-C6 fungal-type domain-containing protein</fullName>
    </recommendedName>
</protein>
<evidence type="ECO:0000256" key="2">
    <source>
        <dbReference type="SAM" id="MobiDB-lite"/>
    </source>
</evidence>
<evidence type="ECO:0000259" key="3">
    <source>
        <dbReference type="PROSITE" id="PS50048"/>
    </source>
</evidence>
<dbReference type="SUPFAM" id="SSF57701">
    <property type="entry name" value="Zn2/Cys6 DNA-binding domain"/>
    <property type="match status" value="1"/>
</dbReference>
<keyword evidence="5" id="KW-1185">Reference proteome</keyword>
<dbReference type="CDD" id="cd00067">
    <property type="entry name" value="GAL4"/>
    <property type="match status" value="1"/>
</dbReference>
<dbReference type="GO" id="GO:0001228">
    <property type="term" value="F:DNA-binding transcription activator activity, RNA polymerase II-specific"/>
    <property type="evidence" value="ECO:0007669"/>
    <property type="project" value="TreeGrafter"/>
</dbReference>
<evidence type="ECO:0000313" key="4">
    <source>
        <dbReference type="EMBL" id="KAK1757914.1"/>
    </source>
</evidence>
<dbReference type="Gene3D" id="4.10.240.10">
    <property type="entry name" value="Zn(2)-C6 fungal-type DNA-binding domain"/>
    <property type="match status" value="1"/>
</dbReference>
<dbReference type="InterPro" id="IPR001138">
    <property type="entry name" value="Zn2Cys6_DnaBD"/>
</dbReference>
<dbReference type="Pfam" id="PF00172">
    <property type="entry name" value="Zn_clus"/>
    <property type="match status" value="1"/>
</dbReference>
<accession>A0AAJ0BGN4</accession>
<name>A0AAJ0BGN4_9PEZI</name>
<dbReference type="GO" id="GO:0008270">
    <property type="term" value="F:zinc ion binding"/>
    <property type="evidence" value="ECO:0007669"/>
    <property type="project" value="InterPro"/>
</dbReference>
<evidence type="ECO:0000256" key="1">
    <source>
        <dbReference type="ARBA" id="ARBA00023242"/>
    </source>
</evidence>
<sequence>MLRRSHKKSRAGCLECKRRHVKCDEQRPKCIICTLSERPCSYPPGPPPGAVGDQQRPVAPSPEGSSTTSHTSQGNSPPGTNAPNLPVSGELQGIAAETPLYRAVTAEVNLDHLELMVKFNIIEHFPDVEGEMLQAATDLHNAAMLQAPYYAIEILALSARRLAVSEPDRAEKFMAFSVSLQTKAIQLYNNVVSTVKLDNVNSSPIMQFASALGRHLLPDLWARRDDDFNVYLDHYVEFVKIHTGIKLITHAAWPFLLDSGMKTFMLWAAQFHLATPIGSECEPLHLLLANAGLDAVTLEASRTALRTLQIGFDMMQAKERRPSRYLVIYSWSVAAPPEWTELLVQRRPEAIVVLAYFGVILHWSRNIWAVGEAGSYLINSVARHLGPDWEPYLAYPLSVLSADPL</sequence>
<dbReference type="PANTHER" id="PTHR47784:SF4">
    <property type="entry name" value="ZN(II)2CYS6 TRANSCRIPTION FACTOR (EUROFUNG)"/>
    <property type="match status" value="1"/>
</dbReference>
<organism evidence="4 5">
    <name type="scientific">Echria macrotheca</name>
    <dbReference type="NCBI Taxonomy" id="438768"/>
    <lineage>
        <taxon>Eukaryota</taxon>
        <taxon>Fungi</taxon>
        <taxon>Dikarya</taxon>
        <taxon>Ascomycota</taxon>
        <taxon>Pezizomycotina</taxon>
        <taxon>Sordariomycetes</taxon>
        <taxon>Sordariomycetidae</taxon>
        <taxon>Sordariales</taxon>
        <taxon>Schizotheciaceae</taxon>
        <taxon>Echria</taxon>
    </lineage>
</organism>
<dbReference type="EMBL" id="MU839830">
    <property type="protein sequence ID" value="KAK1757914.1"/>
    <property type="molecule type" value="Genomic_DNA"/>
</dbReference>
<evidence type="ECO:0000313" key="5">
    <source>
        <dbReference type="Proteomes" id="UP001239445"/>
    </source>
</evidence>
<dbReference type="PROSITE" id="PS00463">
    <property type="entry name" value="ZN2_CY6_FUNGAL_1"/>
    <property type="match status" value="1"/>
</dbReference>
<dbReference type="AlphaFoldDB" id="A0AAJ0BGN4"/>
<dbReference type="InterPro" id="IPR036864">
    <property type="entry name" value="Zn2-C6_fun-type_DNA-bd_sf"/>
</dbReference>
<gene>
    <name evidence="4" type="ORF">QBC47DRAFT_296147</name>
</gene>
<reference evidence="4" key="1">
    <citation type="submission" date="2023-06" db="EMBL/GenBank/DDBJ databases">
        <title>Genome-scale phylogeny and comparative genomics of the fungal order Sordariales.</title>
        <authorList>
            <consortium name="Lawrence Berkeley National Laboratory"/>
            <person name="Hensen N."/>
            <person name="Bonometti L."/>
            <person name="Westerberg I."/>
            <person name="Brannstrom I.O."/>
            <person name="Guillou S."/>
            <person name="Cros-Aarteil S."/>
            <person name="Calhoun S."/>
            <person name="Haridas S."/>
            <person name="Kuo A."/>
            <person name="Mondo S."/>
            <person name="Pangilinan J."/>
            <person name="Riley R."/>
            <person name="Labutti K."/>
            <person name="Andreopoulos B."/>
            <person name="Lipzen A."/>
            <person name="Chen C."/>
            <person name="Yanf M."/>
            <person name="Daum C."/>
            <person name="Ng V."/>
            <person name="Clum A."/>
            <person name="Steindorff A."/>
            <person name="Ohm R."/>
            <person name="Martin F."/>
            <person name="Silar P."/>
            <person name="Natvig D."/>
            <person name="Lalanne C."/>
            <person name="Gautier V."/>
            <person name="Ament-Velasquez S.L."/>
            <person name="Kruys A."/>
            <person name="Hutchinson M.I."/>
            <person name="Powell A.J."/>
            <person name="Barry K."/>
            <person name="Miller A.N."/>
            <person name="Grigoriev I.V."/>
            <person name="Debuchy R."/>
            <person name="Gladieux P."/>
            <person name="Thoren M.H."/>
            <person name="Johannesson H."/>
        </authorList>
    </citation>
    <scope>NUCLEOTIDE SEQUENCE</scope>
    <source>
        <strain evidence="4">PSN4</strain>
    </source>
</reference>
<dbReference type="PROSITE" id="PS50048">
    <property type="entry name" value="ZN2_CY6_FUNGAL_2"/>
    <property type="match status" value="1"/>
</dbReference>
<feature type="domain" description="Zn(2)-C6 fungal-type" evidence="3">
    <location>
        <begin position="12"/>
        <end position="42"/>
    </location>
</feature>
<dbReference type="SMART" id="SM00066">
    <property type="entry name" value="GAL4"/>
    <property type="match status" value="1"/>
</dbReference>
<dbReference type="PANTHER" id="PTHR47784">
    <property type="entry name" value="STEROL UPTAKE CONTROL PROTEIN 2"/>
    <property type="match status" value="1"/>
</dbReference>
<keyword evidence="1" id="KW-0539">Nucleus</keyword>
<feature type="region of interest" description="Disordered" evidence="2">
    <location>
        <begin position="36"/>
        <end position="88"/>
    </location>
</feature>
<proteinExistence type="predicted"/>